<accession>H2Z0L9</accession>
<dbReference type="AlphaFoldDB" id="H2Z0L9"/>
<dbReference type="Proteomes" id="UP000007875">
    <property type="component" value="Unassembled WGS sequence"/>
</dbReference>
<proteinExistence type="predicted"/>
<dbReference type="Ensembl" id="ENSCSAVT00000011262.1">
    <property type="protein sequence ID" value="ENSCSAVP00000011131.1"/>
    <property type="gene ID" value="ENSCSAVG00000006509.1"/>
</dbReference>
<reference evidence="1" key="2">
    <citation type="submission" date="2025-08" db="UniProtKB">
        <authorList>
            <consortium name="Ensembl"/>
        </authorList>
    </citation>
    <scope>IDENTIFICATION</scope>
</reference>
<dbReference type="InParanoid" id="H2Z0L9"/>
<name>H2Z0L9_CIOSA</name>
<evidence type="ECO:0000313" key="2">
    <source>
        <dbReference type="Proteomes" id="UP000007875"/>
    </source>
</evidence>
<sequence>MNVRENVVASWLFKLKQDYLNKSEILELRDFIQDVNQILNQNKTIDEAIQALPSLPEFLDVLCVHSEILADKQVATSLVECFHSMTYFETKTETEKIASLWAWKHITYLLKIPIQLDQSQERYLYLNLIHEKVMEITAALQYQFNCSTTTTLTSAKLLNATDMSAAMDCFIPLLGTSFSDEFLQQLFLCTDQFHNISCYSQFCLSAIESSLSNLSMKTTILFYERWPEKYILRLRGSLLAIMECCSDGTTVIDLKSRIAQSEMVKYAGESALLMTIALKILEEVCRSSKPMVQKDCLQTALEGLLQTLGTKVKEFGLESGTIYLRELCSSIKYNSQ</sequence>
<protein>
    <submittedName>
        <fullName evidence="1">Uncharacterized protein</fullName>
    </submittedName>
</protein>
<keyword evidence="2" id="KW-1185">Reference proteome</keyword>
<dbReference type="GeneTree" id="ENSGT00390000008558"/>
<dbReference type="OMA" id="ILFYERW"/>
<reference evidence="1" key="3">
    <citation type="submission" date="2025-09" db="UniProtKB">
        <authorList>
            <consortium name="Ensembl"/>
        </authorList>
    </citation>
    <scope>IDENTIFICATION</scope>
</reference>
<evidence type="ECO:0000313" key="1">
    <source>
        <dbReference type="Ensembl" id="ENSCSAVP00000011131.1"/>
    </source>
</evidence>
<reference evidence="2" key="1">
    <citation type="submission" date="2003-08" db="EMBL/GenBank/DDBJ databases">
        <authorList>
            <person name="Birren B."/>
            <person name="Nusbaum C."/>
            <person name="Abebe A."/>
            <person name="Abouelleil A."/>
            <person name="Adekoya E."/>
            <person name="Ait-zahra M."/>
            <person name="Allen N."/>
            <person name="Allen T."/>
            <person name="An P."/>
            <person name="Anderson M."/>
            <person name="Anderson S."/>
            <person name="Arachchi H."/>
            <person name="Armbruster J."/>
            <person name="Bachantsang P."/>
            <person name="Baldwin J."/>
            <person name="Barry A."/>
            <person name="Bayul T."/>
            <person name="Blitshsteyn B."/>
            <person name="Bloom T."/>
            <person name="Blye J."/>
            <person name="Boguslavskiy L."/>
            <person name="Borowsky M."/>
            <person name="Boukhgalter B."/>
            <person name="Brunache A."/>
            <person name="Butler J."/>
            <person name="Calixte N."/>
            <person name="Calvo S."/>
            <person name="Camarata J."/>
            <person name="Campo K."/>
            <person name="Chang J."/>
            <person name="Cheshatsang Y."/>
            <person name="Citroen M."/>
            <person name="Collymore A."/>
            <person name="Considine T."/>
            <person name="Cook A."/>
            <person name="Cooke P."/>
            <person name="Corum B."/>
            <person name="Cuomo C."/>
            <person name="David R."/>
            <person name="Dawoe T."/>
            <person name="Degray S."/>
            <person name="Dodge S."/>
            <person name="Dooley K."/>
            <person name="Dorje P."/>
            <person name="Dorjee K."/>
            <person name="Dorris L."/>
            <person name="Duffey N."/>
            <person name="Dupes A."/>
            <person name="Elkins T."/>
            <person name="Engels R."/>
            <person name="Erickson J."/>
            <person name="Farina A."/>
            <person name="Faro S."/>
            <person name="Ferreira P."/>
            <person name="Fischer H."/>
            <person name="Fitzgerald M."/>
            <person name="Foley K."/>
            <person name="Gage D."/>
            <person name="Galagan J."/>
            <person name="Gearin G."/>
            <person name="Gnerre S."/>
            <person name="Gnirke A."/>
            <person name="Goyette A."/>
            <person name="Graham J."/>
            <person name="Grandbois E."/>
            <person name="Gyaltsen K."/>
            <person name="Hafez N."/>
            <person name="Hagopian D."/>
            <person name="Hagos B."/>
            <person name="Hall J."/>
            <person name="Hatcher B."/>
            <person name="Heller A."/>
            <person name="Higgins H."/>
            <person name="Honan T."/>
            <person name="Horn A."/>
            <person name="Houde N."/>
            <person name="Hughes L."/>
            <person name="Hulme W."/>
            <person name="Husby E."/>
            <person name="Iliev I."/>
            <person name="Jaffe D."/>
            <person name="Jones C."/>
            <person name="Kamal M."/>
            <person name="Kamat A."/>
            <person name="Kamvysselis M."/>
            <person name="Karlsson E."/>
            <person name="Kells C."/>
            <person name="Kieu A."/>
            <person name="Kisner P."/>
            <person name="Kodira C."/>
            <person name="Kulbokas E."/>
            <person name="Labutti K."/>
            <person name="Lama D."/>
            <person name="Landers T."/>
            <person name="Leger J."/>
            <person name="Levine S."/>
            <person name="Lewis D."/>
            <person name="Lewis T."/>
            <person name="Lindblad-toh K."/>
            <person name="Liu X."/>
            <person name="Lokyitsang T."/>
            <person name="Lokyitsang Y."/>
            <person name="Lucien O."/>
            <person name="Lui A."/>
            <person name="Ma L.J."/>
            <person name="Mabbitt R."/>
            <person name="Macdonald J."/>
            <person name="Maclean C."/>
            <person name="Major J."/>
            <person name="Manning J."/>
            <person name="Marabella R."/>
            <person name="Maru K."/>
            <person name="Matthews C."/>
            <person name="Mauceli E."/>
            <person name="Mccarthy M."/>
            <person name="Mcdonough S."/>
            <person name="Mcghee T."/>
            <person name="Meldrim J."/>
            <person name="Meneus L."/>
            <person name="Mesirov J."/>
            <person name="Mihalev A."/>
            <person name="Mihova T."/>
            <person name="Mikkelsen T."/>
            <person name="Mlenga V."/>
            <person name="Moru K."/>
            <person name="Mozes J."/>
            <person name="Mulrain L."/>
            <person name="Munson G."/>
            <person name="Naylor J."/>
            <person name="Newes C."/>
            <person name="Nguyen C."/>
            <person name="Nguyen N."/>
            <person name="Nguyen T."/>
            <person name="Nicol R."/>
            <person name="Nielsen C."/>
            <person name="Nizzari M."/>
            <person name="Norbu C."/>
            <person name="Norbu N."/>
            <person name="O'donnell P."/>
            <person name="Okoawo O."/>
            <person name="O'leary S."/>
            <person name="Omotosho B."/>
            <person name="O'neill K."/>
            <person name="Osman S."/>
            <person name="Parker S."/>
            <person name="Perrin D."/>
            <person name="Phunkhang P."/>
            <person name="Piqani B."/>
            <person name="Purcell S."/>
            <person name="Rachupka T."/>
            <person name="Ramasamy U."/>
            <person name="Rameau R."/>
            <person name="Ray V."/>
            <person name="Raymond C."/>
            <person name="Retta R."/>
            <person name="Richardson S."/>
            <person name="Rise C."/>
            <person name="Rodriguez J."/>
            <person name="Rogers J."/>
            <person name="Rogov P."/>
            <person name="Rutman M."/>
            <person name="Schupbach R."/>
            <person name="Seaman C."/>
            <person name="Settipalli S."/>
            <person name="Sharpe T."/>
            <person name="Sheridan J."/>
            <person name="Sherpa N."/>
            <person name="Shi J."/>
            <person name="Smirnov S."/>
            <person name="Smith C."/>
            <person name="Sougnez C."/>
            <person name="Spencer B."/>
            <person name="Stalker J."/>
            <person name="Stange-thomann N."/>
            <person name="Stavropoulos S."/>
            <person name="Stetson K."/>
            <person name="Stone C."/>
            <person name="Stone S."/>
            <person name="Stubbs M."/>
            <person name="Talamas J."/>
            <person name="Tchuinga P."/>
            <person name="Tenzing P."/>
            <person name="Tesfaye S."/>
            <person name="Theodore J."/>
            <person name="Thoulutsang Y."/>
            <person name="Topham K."/>
            <person name="Towey S."/>
            <person name="Tsamla T."/>
            <person name="Tsomo N."/>
            <person name="Vallee D."/>
            <person name="Vassiliev H."/>
            <person name="Venkataraman V."/>
            <person name="Vinson J."/>
            <person name="Vo A."/>
            <person name="Wade C."/>
            <person name="Wang S."/>
            <person name="Wangchuk T."/>
            <person name="Wangdi T."/>
            <person name="Whittaker C."/>
            <person name="Wilkinson J."/>
            <person name="Wu Y."/>
            <person name="Wyman D."/>
            <person name="Yadav S."/>
            <person name="Yang S."/>
            <person name="Yang X."/>
            <person name="Yeager S."/>
            <person name="Yee E."/>
            <person name="Young G."/>
            <person name="Zainoun J."/>
            <person name="Zembeck L."/>
            <person name="Zimmer A."/>
            <person name="Zody M."/>
            <person name="Lander E."/>
        </authorList>
    </citation>
    <scope>NUCLEOTIDE SEQUENCE [LARGE SCALE GENOMIC DNA]</scope>
</reference>
<dbReference type="HOGENOM" id="CLU_823751_0_0_1"/>
<organism evidence="1 2">
    <name type="scientific">Ciona savignyi</name>
    <name type="common">Pacific transparent sea squirt</name>
    <dbReference type="NCBI Taxonomy" id="51511"/>
    <lineage>
        <taxon>Eukaryota</taxon>
        <taxon>Metazoa</taxon>
        <taxon>Chordata</taxon>
        <taxon>Tunicata</taxon>
        <taxon>Ascidiacea</taxon>
        <taxon>Phlebobranchia</taxon>
        <taxon>Cionidae</taxon>
        <taxon>Ciona</taxon>
    </lineage>
</organism>